<organism evidence="1">
    <name type="scientific">Dictyoglomus thermophilum</name>
    <dbReference type="NCBI Taxonomy" id="14"/>
    <lineage>
        <taxon>Bacteria</taxon>
        <taxon>Pseudomonadati</taxon>
        <taxon>Dictyoglomota</taxon>
        <taxon>Dictyoglomia</taxon>
        <taxon>Dictyoglomales</taxon>
        <taxon>Dictyoglomaceae</taxon>
        <taxon>Dictyoglomus</taxon>
    </lineage>
</organism>
<accession>A0A7C2CW73</accession>
<proteinExistence type="predicted"/>
<protein>
    <submittedName>
        <fullName evidence="1">Uncharacterized protein</fullName>
    </submittedName>
</protein>
<dbReference type="EMBL" id="DTDV01000005">
    <property type="protein sequence ID" value="HGK23048.1"/>
    <property type="molecule type" value="Genomic_DNA"/>
</dbReference>
<comment type="caution">
    <text evidence="1">The sequence shown here is derived from an EMBL/GenBank/DDBJ whole genome shotgun (WGS) entry which is preliminary data.</text>
</comment>
<name>A0A7C2CW73_DICTH</name>
<reference evidence="1" key="1">
    <citation type="journal article" date="2020" name="mSystems">
        <title>Genome- and Community-Level Interaction Insights into Carbon Utilization and Element Cycling Functions of Hydrothermarchaeota in Hydrothermal Sediment.</title>
        <authorList>
            <person name="Zhou Z."/>
            <person name="Liu Y."/>
            <person name="Xu W."/>
            <person name="Pan J."/>
            <person name="Luo Z.H."/>
            <person name="Li M."/>
        </authorList>
    </citation>
    <scope>NUCLEOTIDE SEQUENCE [LARGE SCALE GENOMIC DNA]</scope>
    <source>
        <strain evidence="1">SpSt-70</strain>
    </source>
</reference>
<gene>
    <name evidence="1" type="ORF">ENU78_01130</name>
</gene>
<dbReference type="AlphaFoldDB" id="A0A7C2CW73"/>
<evidence type="ECO:0000313" key="1">
    <source>
        <dbReference type="EMBL" id="HGK23048.1"/>
    </source>
</evidence>
<sequence>MRTYIGMRFKDVLKELPPDRVDYELNYISDSNEAFGDLRIISEKYDGIKWFFILTYENYEERRIKDGRD</sequence>
<dbReference type="RefSeq" id="WP_041723229.1">
    <property type="nucleotide sequence ID" value="NZ_VTFL01000005.1"/>
</dbReference>